<evidence type="ECO:0000313" key="1">
    <source>
        <dbReference type="EMBL" id="OAF68789.1"/>
    </source>
</evidence>
<organism evidence="1 2">
    <name type="scientific">Intoshia linei</name>
    <dbReference type="NCBI Taxonomy" id="1819745"/>
    <lineage>
        <taxon>Eukaryota</taxon>
        <taxon>Metazoa</taxon>
        <taxon>Spiralia</taxon>
        <taxon>Lophotrochozoa</taxon>
        <taxon>Mesozoa</taxon>
        <taxon>Orthonectida</taxon>
        <taxon>Rhopaluridae</taxon>
        <taxon>Intoshia</taxon>
    </lineage>
</organism>
<accession>A0A177B3D3</accession>
<dbReference type="EMBL" id="LWCA01000386">
    <property type="protein sequence ID" value="OAF68789.1"/>
    <property type="molecule type" value="Genomic_DNA"/>
</dbReference>
<name>A0A177B3D3_9BILA</name>
<protein>
    <recommendedName>
        <fullName evidence="3">NADH dehydrogenase [ubiquinone] 1 alpha subcomplex assembly factor 4</fullName>
    </recommendedName>
</protein>
<keyword evidence="2" id="KW-1185">Reference proteome</keyword>
<proteinExistence type="predicted"/>
<sequence length="161" mass="18417">MGKIFSSLIVRPVTKINADNRAFNFIENLEKHRISQYRKKTPNKTLNTSNKSHDKEVEFDKEHLNLISNMINVESTQSTQNKESNIDNVDISSYGLRIDDLYSILNTINVDKKSIDSVTKKYNINLKDVENISSYLGVFNALCPKNKTINAELAKDVHLKN</sequence>
<dbReference type="AlphaFoldDB" id="A0A177B3D3"/>
<dbReference type="Proteomes" id="UP000078046">
    <property type="component" value="Unassembled WGS sequence"/>
</dbReference>
<gene>
    <name evidence="1" type="ORF">A3Q56_03457</name>
</gene>
<reference evidence="1 2" key="1">
    <citation type="submission" date="2016-04" db="EMBL/GenBank/DDBJ databases">
        <title>The genome of Intoshia linei affirms orthonectids as highly simplified spiralians.</title>
        <authorList>
            <person name="Mikhailov K.V."/>
            <person name="Slusarev G.S."/>
            <person name="Nikitin M.A."/>
            <person name="Logacheva M.D."/>
            <person name="Penin A."/>
            <person name="Aleoshin V."/>
            <person name="Panchin Y.V."/>
        </authorList>
    </citation>
    <scope>NUCLEOTIDE SEQUENCE [LARGE SCALE GENOMIC DNA]</scope>
    <source>
        <strain evidence="1">Intl2013</strain>
        <tissue evidence="1">Whole animal</tissue>
    </source>
</reference>
<evidence type="ECO:0008006" key="3">
    <source>
        <dbReference type="Google" id="ProtNLM"/>
    </source>
</evidence>
<evidence type="ECO:0000313" key="2">
    <source>
        <dbReference type="Proteomes" id="UP000078046"/>
    </source>
</evidence>
<comment type="caution">
    <text evidence="1">The sequence shown here is derived from an EMBL/GenBank/DDBJ whole genome shotgun (WGS) entry which is preliminary data.</text>
</comment>